<feature type="signal peptide" evidence="2">
    <location>
        <begin position="1"/>
        <end position="25"/>
    </location>
</feature>
<organism evidence="3 4">
    <name type="scientific">Erythrobacter sanguineus</name>
    <dbReference type="NCBI Taxonomy" id="198312"/>
    <lineage>
        <taxon>Bacteria</taxon>
        <taxon>Pseudomonadati</taxon>
        <taxon>Pseudomonadota</taxon>
        <taxon>Alphaproteobacteria</taxon>
        <taxon>Sphingomonadales</taxon>
        <taxon>Erythrobacteraceae</taxon>
        <taxon>Erythrobacter/Porphyrobacter group</taxon>
        <taxon>Erythrobacter</taxon>
    </lineage>
</organism>
<sequence>MRIAPPFSKIIILVTAGLMLPATGAAQDASDTASKTEAMQIGAPEERSSRADAAGKAYLEDRPSSRPRPSMMQADGDQIGPLDSNDTPPSQITAMGESGSRMAQLSKADLDATLAQLTPGERRVLLQAIKGTDICDNPPAVAAIIALCRTRIETRSAEFSSKPEQALSAEERLLRGGLDDNGLPTVERVIERLSRVTVASSDNFSNQAIASIALAPPPQQDRPENEEDQTGLGLGSETDALINAIVQQLGGAGGSGP</sequence>
<keyword evidence="4" id="KW-1185">Reference proteome</keyword>
<feature type="region of interest" description="Disordered" evidence="1">
    <location>
        <begin position="214"/>
        <end position="237"/>
    </location>
</feature>
<evidence type="ECO:0008006" key="5">
    <source>
        <dbReference type="Google" id="ProtNLM"/>
    </source>
</evidence>
<evidence type="ECO:0000313" key="3">
    <source>
        <dbReference type="EMBL" id="SHN59244.1"/>
    </source>
</evidence>
<dbReference type="EMBL" id="FRDF01000010">
    <property type="protein sequence ID" value="SHN59244.1"/>
    <property type="molecule type" value="Genomic_DNA"/>
</dbReference>
<feature type="region of interest" description="Disordered" evidence="1">
    <location>
        <begin position="25"/>
        <end position="88"/>
    </location>
</feature>
<dbReference type="RefSeq" id="WP_072674620.1">
    <property type="nucleotide sequence ID" value="NZ_MUYH01000008.1"/>
</dbReference>
<feature type="chain" id="PRO_5009929219" description="Secreted protein" evidence="2">
    <location>
        <begin position="26"/>
        <end position="257"/>
    </location>
</feature>
<reference evidence="4" key="1">
    <citation type="submission" date="2016-12" db="EMBL/GenBank/DDBJ databases">
        <authorList>
            <person name="Varghese N."/>
            <person name="Submissions S."/>
        </authorList>
    </citation>
    <scope>NUCLEOTIDE SEQUENCE [LARGE SCALE GENOMIC DNA]</scope>
    <source>
        <strain evidence="4">DSM 11032</strain>
    </source>
</reference>
<name>A0A1M7SLB8_9SPHN</name>
<accession>A0A1M7SLB8</accession>
<dbReference type="OrthoDB" id="7391089at2"/>
<proteinExistence type="predicted"/>
<dbReference type="AlphaFoldDB" id="A0A1M7SLB8"/>
<protein>
    <recommendedName>
        <fullName evidence="5">Secreted protein</fullName>
    </recommendedName>
</protein>
<keyword evidence="2" id="KW-0732">Signal</keyword>
<evidence type="ECO:0000313" key="4">
    <source>
        <dbReference type="Proteomes" id="UP000184391"/>
    </source>
</evidence>
<dbReference type="STRING" id="198312.SAMN02745193_01959"/>
<evidence type="ECO:0000256" key="2">
    <source>
        <dbReference type="SAM" id="SignalP"/>
    </source>
</evidence>
<evidence type="ECO:0000256" key="1">
    <source>
        <dbReference type="SAM" id="MobiDB-lite"/>
    </source>
</evidence>
<dbReference type="Proteomes" id="UP000184391">
    <property type="component" value="Unassembled WGS sequence"/>
</dbReference>
<gene>
    <name evidence="3" type="ORF">SAMN02745193_01959</name>
</gene>